<dbReference type="Proteomes" id="UP000247823">
    <property type="component" value="Unassembled WGS sequence"/>
</dbReference>
<sequence>MSELLREQDVKIAFIGWLYKKGLLDDATIINEMVVANWSRRADLAVANGHLQAFEIKSDFDSLKRLDGQLEIFTSRFEKVTVVCAPKFTYEVKKKVTPEVGVIEYLHDSKGVRFKIVQRGRTSPIANKKIYISFLLKKELQSLLVESNIKYFSESGRGVLEKIAENISLSKIRLFVLNAIKKRYKETSDSYLQKLNNNNLISIDDLSLLSKSKQKRELCFLDSRQQEVESEDSATYYKLDVERFMKKHGENFCSVPDKVLKRIVK</sequence>
<dbReference type="RefSeq" id="WP_094461036.1">
    <property type="nucleotide sequence ID" value="NZ_JAIHNC010000199.1"/>
</dbReference>
<accession>A0ABX5NFX5</accession>
<dbReference type="NCBIfam" id="NF033832">
    <property type="entry name" value="sce7726_fam"/>
    <property type="match status" value="1"/>
</dbReference>
<reference evidence="1 2" key="2">
    <citation type="submission" date="2018-06" db="EMBL/GenBank/DDBJ databases">
        <title>Serratia marcescens genome sequencing and assembly.</title>
        <authorList>
            <person name="Martins R.C.R."/>
            <person name="Perdigao-Neto L.V."/>
            <person name="Costa S.F."/>
            <person name="Levin A.S.S."/>
        </authorList>
    </citation>
    <scope>NUCLEOTIDE SEQUENCE [LARGE SCALE GENOMIC DNA]</scope>
    <source>
        <strain evidence="1 2">1283</strain>
    </source>
</reference>
<dbReference type="InterPro" id="IPR047729">
    <property type="entry name" value="Sce7726-like"/>
</dbReference>
<name>A0ABX5NFX5_SERMA</name>
<comment type="caution">
    <text evidence="1">The sequence shown here is derived from an EMBL/GenBank/DDBJ whole genome shotgun (WGS) entry which is preliminary data.</text>
</comment>
<dbReference type="EMBL" id="QJQB01000162">
    <property type="protein sequence ID" value="PYA70965.1"/>
    <property type="molecule type" value="Genomic_DNA"/>
</dbReference>
<protein>
    <submittedName>
        <fullName evidence="1">ABC transporter</fullName>
    </submittedName>
</protein>
<organism evidence="1 2">
    <name type="scientific">Serratia marcescens</name>
    <dbReference type="NCBI Taxonomy" id="615"/>
    <lineage>
        <taxon>Bacteria</taxon>
        <taxon>Pseudomonadati</taxon>
        <taxon>Pseudomonadota</taxon>
        <taxon>Gammaproteobacteria</taxon>
        <taxon>Enterobacterales</taxon>
        <taxon>Yersiniaceae</taxon>
        <taxon>Serratia</taxon>
    </lineage>
</organism>
<evidence type="ECO:0000313" key="1">
    <source>
        <dbReference type="EMBL" id="PYA70965.1"/>
    </source>
</evidence>
<gene>
    <name evidence="1" type="ORF">DMW51_07155</name>
</gene>
<reference evidence="2" key="1">
    <citation type="submission" date="2018-06" db="EMBL/GenBank/DDBJ databases">
        <title>Serratia marcescens genome sequencing and assembly.</title>
        <authorList>
            <person name="Martins R.C."/>
            <person name="Perdigao-Neto L.V."/>
            <person name="Costa S.F."/>
            <person name="Levin A.S.S."/>
        </authorList>
    </citation>
    <scope>NUCLEOTIDE SEQUENCE [LARGE SCALE GENOMIC DNA]</scope>
    <source>
        <strain evidence="2">1283</strain>
    </source>
</reference>
<proteinExistence type="predicted"/>
<evidence type="ECO:0000313" key="2">
    <source>
        <dbReference type="Proteomes" id="UP000247823"/>
    </source>
</evidence>
<keyword evidence="2" id="KW-1185">Reference proteome</keyword>